<accession>A0ABR8LG44</accession>
<dbReference type="InterPro" id="IPR006698">
    <property type="entry name" value="UPF0229"/>
</dbReference>
<organism evidence="4 5">
    <name type="scientific">Salinimonas profundi</name>
    <dbReference type="NCBI Taxonomy" id="2729140"/>
    <lineage>
        <taxon>Bacteria</taxon>
        <taxon>Pseudomonadati</taxon>
        <taxon>Pseudomonadota</taxon>
        <taxon>Gammaproteobacteria</taxon>
        <taxon>Alteromonadales</taxon>
        <taxon>Alteromonadaceae</taxon>
        <taxon>Alteromonas/Salinimonas group</taxon>
        <taxon>Salinimonas</taxon>
    </lineage>
</organism>
<evidence type="ECO:0000256" key="1">
    <source>
        <dbReference type="HAMAP-Rule" id="MF_01232"/>
    </source>
</evidence>
<keyword evidence="2" id="KW-0175">Coiled coil</keyword>
<dbReference type="EMBL" id="JABBXD010000002">
    <property type="protein sequence ID" value="MBD3585227.1"/>
    <property type="molecule type" value="Genomic_DNA"/>
</dbReference>
<gene>
    <name evidence="4" type="ORF">HHX48_05730</name>
</gene>
<dbReference type="Pfam" id="PF04285">
    <property type="entry name" value="DUF444"/>
    <property type="match status" value="1"/>
</dbReference>
<protein>
    <recommendedName>
        <fullName evidence="1">UPF0229 protein HHX48_05730</fullName>
    </recommendedName>
</protein>
<evidence type="ECO:0000256" key="3">
    <source>
        <dbReference type="SAM" id="MobiDB-lite"/>
    </source>
</evidence>
<dbReference type="Proteomes" id="UP000624419">
    <property type="component" value="Unassembled WGS sequence"/>
</dbReference>
<evidence type="ECO:0000256" key="2">
    <source>
        <dbReference type="SAM" id="Coils"/>
    </source>
</evidence>
<comment type="similarity">
    <text evidence="1">Belongs to the UPF0229 family.</text>
</comment>
<dbReference type="PANTHER" id="PTHR30510:SF2">
    <property type="entry name" value="UPF0229 PROTEIN YEAH"/>
    <property type="match status" value="1"/>
</dbReference>
<proteinExistence type="inferred from homology"/>
<feature type="region of interest" description="Disordered" evidence="3">
    <location>
        <begin position="63"/>
        <end position="110"/>
    </location>
</feature>
<keyword evidence="5" id="KW-1185">Reference proteome</keyword>
<dbReference type="RefSeq" id="WP_191023096.1">
    <property type="nucleotide sequence ID" value="NZ_JABBXD010000002.1"/>
</dbReference>
<sequence>MAHFIDRRLNSKGKSTVNRQRFLRRYKQQIKKAVSDAVGSRSVTDLESGEQISIPTRDISEPVFHTGKGGRREAVHPGNDQFVTGDRIDRPPQGQGGPGDGEASDKGEGEDDFVFSISKDEYLDLLFDDLALPNLQKTQFDKVVDYETYRAGYQTDGVPSNLDIVRSLKGSVARRIALTGADRKKLRELEEELAALKSDKHENTLAIIALEKDIEALRKKIAGVPFIDTFDLRFKNYDKRPVPTSKAVMFCLMDVSGSMDQATKDMAKRFYILLYLFLTRTYENVEVVYIRHHTQAKEVDEHEFFYSQETGGTIVSSALRLMDDIVKARYSDANWNIYAAQASDGDNWADDSPYCKDLLLNSLLPVTRYFAYIEITERQHQSLWREYQGVEAVSDNFVCKHVQSVSDIYPVFRELFSRAEHAAESGA</sequence>
<comment type="caution">
    <text evidence="4">The sequence shown here is derived from an EMBL/GenBank/DDBJ whole genome shotgun (WGS) entry which is preliminary data.</text>
</comment>
<dbReference type="NCBIfam" id="NF003707">
    <property type="entry name" value="PRK05325.1-2"/>
    <property type="match status" value="1"/>
</dbReference>
<dbReference type="HAMAP" id="MF_01232">
    <property type="entry name" value="UPF0229"/>
    <property type="match status" value="1"/>
</dbReference>
<evidence type="ECO:0000313" key="4">
    <source>
        <dbReference type="EMBL" id="MBD3585227.1"/>
    </source>
</evidence>
<feature type="coiled-coil region" evidence="2">
    <location>
        <begin position="179"/>
        <end position="206"/>
    </location>
</feature>
<dbReference type="NCBIfam" id="NF003708">
    <property type="entry name" value="PRK05325.1-3"/>
    <property type="match status" value="1"/>
</dbReference>
<dbReference type="PANTHER" id="PTHR30510">
    <property type="entry name" value="UPF0229 PROTEIN YEAH"/>
    <property type="match status" value="1"/>
</dbReference>
<name>A0ABR8LG44_9ALTE</name>
<evidence type="ECO:0000313" key="5">
    <source>
        <dbReference type="Proteomes" id="UP000624419"/>
    </source>
</evidence>
<reference evidence="4 5" key="1">
    <citation type="submission" date="2020-04" db="EMBL/GenBank/DDBJ databases">
        <title>Salinimonas sp. HHU 13199.</title>
        <authorList>
            <person name="Cui X."/>
            <person name="Zhang D."/>
        </authorList>
    </citation>
    <scope>NUCLEOTIDE SEQUENCE [LARGE SCALE GENOMIC DNA]</scope>
    <source>
        <strain evidence="4 5">HHU 13199</strain>
    </source>
</reference>